<proteinExistence type="predicted"/>
<evidence type="ECO:0000256" key="3">
    <source>
        <dbReference type="SAM" id="MobiDB-lite"/>
    </source>
</evidence>
<dbReference type="GO" id="GO:0016787">
    <property type="term" value="F:hydrolase activity"/>
    <property type="evidence" value="ECO:0007669"/>
    <property type="project" value="UniProtKB-KW"/>
</dbReference>
<keyword evidence="6" id="KW-1185">Reference proteome</keyword>
<protein>
    <submittedName>
        <fullName evidence="5">p-loop containing nucleoside triphosphate hydrolase protein</fullName>
    </submittedName>
</protein>
<dbReference type="InterPro" id="IPR001650">
    <property type="entry name" value="Helicase_C-like"/>
</dbReference>
<dbReference type="Pfam" id="PF00271">
    <property type="entry name" value="Helicase_C"/>
    <property type="match status" value="1"/>
</dbReference>
<dbReference type="EMBL" id="KQ964251">
    <property type="protein sequence ID" value="KXJ91119.1"/>
    <property type="molecule type" value="Genomic_DNA"/>
</dbReference>
<dbReference type="InterPro" id="IPR038718">
    <property type="entry name" value="SNF2-like_sf"/>
</dbReference>
<feature type="compositionally biased region" description="Basic residues" evidence="3">
    <location>
        <begin position="8"/>
        <end position="17"/>
    </location>
</feature>
<feature type="compositionally biased region" description="Basic and acidic residues" evidence="3">
    <location>
        <begin position="18"/>
        <end position="35"/>
    </location>
</feature>
<evidence type="ECO:0000256" key="2">
    <source>
        <dbReference type="ARBA" id="ARBA00022840"/>
    </source>
</evidence>
<feature type="region of interest" description="Disordered" evidence="3">
    <location>
        <begin position="631"/>
        <end position="670"/>
    </location>
</feature>
<dbReference type="InParanoid" id="A0A136J210"/>
<dbReference type="InterPro" id="IPR000330">
    <property type="entry name" value="SNF2_N"/>
</dbReference>
<gene>
    <name evidence="5" type="ORF">Micbo1qcDRAFT_205135</name>
</gene>
<sequence length="1248" mass="140413">MAPVADKKKTKSPRAQKKKESAEDVYQKRKRDFAAKKRSKNTRGRSLYWFKLIHQKLMTYRREPQHGFWDPRTHNKTDKALAKFYKDENSVCQYAGSGLEHREYTAGCLIRQVLAKYEGTESVVVSNGFRSGTDSATTKEEQELVTSIHHGAMQGDGRDPELAEGNDKIKVISQTLISASPNCLGPPLKPCIKYLRLIAVEDRGKGLTRWRTPFLPCLNGKEGNKALLDNQVTAIVWILSRYGKLPRLKSPRSGLLPNEALKDQQNRERLSGPAYRGGILADCMGLGKSLCTVASLAIIASQGINVSISDGGTKLYSPMLLLVPAGVVKQWVEDFLLSTDKQAFSCIITSGTGLEKTLSPESFAAAEDPRLKVLPSKEFTSLLNGNSPIWDRKDPAASHTILIVPIDTWAGRTVYTHNGETKFYQNNLATAARRYSVVAVDEAHKLKNQATRLWYSVDMLERDFTLLITATPSINSLVDLFALGALLRKAPEDYVNQNPGCVDGGLQCLERLEGLKPSDPLYLIAGHLPLLGKLTNNGRQVGFKTDIQTIRSYLQYFERLAILQRAPTSKINLDWDGKHTLSLQGLFPDSQHSTVLIESHSNFANKYQRIHYKLLLDYLKALRMMYADEEGNMKRRKSKEAEKPKLATKTPRKRRTKSSQSVGFKAEQPQDDGVKDTIIGIETEVQVILNMLIDTVAAEYGSVMDQDIPDEPDEEDDEFLKEENFEGDSHLTRVTRNLTIAAASLDVLRLQHVFLKNDFNTRADTLALMRRNGVTFIDIVPFLIDKGRKRKDMPKNAFEYLAMAVRRSPVLRQILAYIQRNIINRQPGEIIKKLLITEDVPVLAWYYEVVLQFAGFNCRVLHSDLTNAQRQELVEDFNSASPDSCQILVQMYRVNAVGTNLHKNCSRVLIASQSHSLRMQSQAIHRVIRFGQKDVVQVSRLMVNNSFHAFQESRQVDKLLPELSARAQDKTNDDLVKLLNLMQDESYRTWGTPAAKKLMGTKKILSDNYLNALAQKDDEDQARLPANGWSRWGSTERQERAAFLSPRTRRQFYESYKELNKVEKLNFDHGKNGLRRLLMYSGPSGKRRPPYRTQDLSDRCILERALELQIRVQLGADSLAMLPIPQINLWSISQEDLEKLADELDEIKKLECDNDKSIQTVADTTSPASDGDGSLETDSEDGSDLGDGYSESESESGCSSEESSEESDDEAPSRKRQRVPQVVGSSRVKLEADTGEPDLSLLVAYNAD</sequence>
<feature type="compositionally biased region" description="Acidic residues" evidence="3">
    <location>
        <begin position="1173"/>
        <end position="1194"/>
    </location>
</feature>
<evidence type="ECO:0000259" key="4">
    <source>
        <dbReference type="PROSITE" id="PS51192"/>
    </source>
</evidence>
<dbReference type="Proteomes" id="UP000070501">
    <property type="component" value="Unassembled WGS sequence"/>
</dbReference>
<dbReference type="Gene3D" id="3.40.50.300">
    <property type="entry name" value="P-loop containing nucleotide triphosphate hydrolases"/>
    <property type="match status" value="1"/>
</dbReference>
<evidence type="ECO:0000256" key="1">
    <source>
        <dbReference type="ARBA" id="ARBA00022741"/>
    </source>
</evidence>
<feature type="compositionally biased region" description="Polar residues" evidence="3">
    <location>
        <begin position="1158"/>
        <end position="1168"/>
    </location>
</feature>
<dbReference type="InterPro" id="IPR014001">
    <property type="entry name" value="Helicase_ATP-bd"/>
</dbReference>
<dbReference type="Pfam" id="PF00176">
    <property type="entry name" value="SNF2-rel_dom"/>
    <property type="match status" value="1"/>
</dbReference>
<dbReference type="Gene3D" id="3.40.50.10810">
    <property type="entry name" value="Tandem AAA-ATPase domain"/>
    <property type="match status" value="1"/>
</dbReference>
<dbReference type="PANTHER" id="PTHR10799">
    <property type="entry name" value="SNF2/RAD54 HELICASE FAMILY"/>
    <property type="match status" value="1"/>
</dbReference>
<dbReference type="AlphaFoldDB" id="A0A136J210"/>
<dbReference type="SUPFAM" id="SSF52540">
    <property type="entry name" value="P-loop containing nucleoside triphosphate hydrolases"/>
    <property type="match status" value="2"/>
</dbReference>
<evidence type="ECO:0000313" key="5">
    <source>
        <dbReference type="EMBL" id="KXJ91119.1"/>
    </source>
</evidence>
<dbReference type="PROSITE" id="PS51192">
    <property type="entry name" value="HELICASE_ATP_BIND_1"/>
    <property type="match status" value="1"/>
</dbReference>
<dbReference type="GO" id="GO:0005524">
    <property type="term" value="F:ATP binding"/>
    <property type="evidence" value="ECO:0007669"/>
    <property type="project" value="InterPro"/>
</dbReference>
<dbReference type="InterPro" id="IPR027417">
    <property type="entry name" value="P-loop_NTPase"/>
</dbReference>
<keyword evidence="5" id="KW-0378">Hydrolase</keyword>
<feature type="region of interest" description="Disordered" evidence="3">
    <location>
        <begin position="1158"/>
        <end position="1248"/>
    </location>
</feature>
<name>A0A136J210_9PEZI</name>
<dbReference type="OrthoDB" id="5244662at2759"/>
<keyword evidence="1" id="KW-0547">Nucleotide-binding</keyword>
<keyword evidence="2" id="KW-0067">ATP-binding</keyword>
<evidence type="ECO:0000313" key="6">
    <source>
        <dbReference type="Proteomes" id="UP000070501"/>
    </source>
</evidence>
<reference evidence="6" key="1">
    <citation type="submission" date="2016-02" db="EMBL/GenBank/DDBJ databases">
        <title>Draft genome sequence of Microdochium bolleyi, a fungal endophyte of beachgrass.</title>
        <authorList>
            <consortium name="DOE Joint Genome Institute"/>
            <person name="David A.S."/>
            <person name="May G."/>
            <person name="Haridas S."/>
            <person name="Lim J."/>
            <person name="Wang M."/>
            <person name="Labutti K."/>
            <person name="Lipzen A."/>
            <person name="Barry K."/>
            <person name="Grigoriev I.V."/>
        </authorList>
    </citation>
    <scope>NUCLEOTIDE SEQUENCE [LARGE SCALE GENOMIC DNA]</scope>
    <source>
        <strain evidence="6">J235TASD1</strain>
    </source>
</reference>
<dbReference type="SMART" id="SM00487">
    <property type="entry name" value="DEXDc"/>
    <property type="match status" value="1"/>
</dbReference>
<dbReference type="STRING" id="196109.A0A136J210"/>
<feature type="region of interest" description="Disordered" evidence="3">
    <location>
        <begin position="1"/>
        <end position="39"/>
    </location>
</feature>
<accession>A0A136J210</accession>
<organism evidence="5 6">
    <name type="scientific">Microdochium bolleyi</name>
    <dbReference type="NCBI Taxonomy" id="196109"/>
    <lineage>
        <taxon>Eukaryota</taxon>
        <taxon>Fungi</taxon>
        <taxon>Dikarya</taxon>
        <taxon>Ascomycota</taxon>
        <taxon>Pezizomycotina</taxon>
        <taxon>Sordariomycetes</taxon>
        <taxon>Xylariomycetidae</taxon>
        <taxon>Xylariales</taxon>
        <taxon>Microdochiaceae</taxon>
        <taxon>Microdochium</taxon>
    </lineage>
</organism>
<feature type="domain" description="Helicase ATP-binding" evidence="4">
    <location>
        <begin position="269"/>
        <end position="490"/>
    </location>
</feature>